<keyword evidence="3" id="KW-1185">Reference proteome</keyword>
<name>A0A928V3W4_9GAMM</name>
<keyword evidence="1" id="KW-1133">Transmembrane helix</keyword>
<dbReference type="AlphaFoldDB" id="A0A928V3W4"/>
<evidence type="ECO:0000313" key="3">
    <source>
        <dbReference type="Proteomes" id="UP000652567"/>
    </source>
</evidence>
<accession>A0A928V3W4</accession>
<proteinExistence type="predicted"/>
<keyword evidence="1" id="KW-0812">Transmembrane</keyword>
<sequence>MSSTFKLRLQDWLIRHEWRYRAGVFSRTLAALAGGYALTSLIVIALSLWLPMSKGDAVLTATLLSFLIYSIVIMLVFSVKTALRAWLWLAGLSAVASIPWLLLLAKA</sequence>
<dbReference type="Proteomes" id="UP000652567">
    <property type="component" value="Unassembled WGS sequence"/>
</dbReference>
<organism evidence="2 3">
    <name type="scientific">Cellvibrio polysaccharolyticus</name>
    <dbReference type="NCBI Taxonomy" id="2082724"/>
    <lineage>
        <taxon>Bacteria</taxon>
        <taxon>Pseudomonadati</taxon>
        <taxon>Pseudomonadota</taxon>
        <taxon>Gammaproteobacteria</taxon>
        <taxon>Cellvibrionales</taxon>
        <taxon>Cellvibrionaceae</taxon>
        <taxon>Cellvibrio</taxon>
    </lineage>
</organism>
<protein>
    <submittedName>
        <fullName evidence="2">Iron transporter</fullName>
    </submittedName>
</protein>
<feature type="transmembrane region" description="Helical" evidence="1">
    <location>
        <begin position="29"/>
        <end position="50"/>
    </location>
</feature>
<dbReference type="EMBL" id="PRDL01000001">
    <property type="protein sequence ID" value="MBE8716436.1"/>
    <property type="molecule type" value="Genomic_DNA"/>
</dbReference>
<gene>
    <name evidence="2" type="ORF">C4F51_04460</name>
</gene>
<feature type="transmembrane region" description="Helical" evidence="1">
    <location>
        <begin position="57"/>
        <end position="79"/>
    </location>
</feature>
<evidence type="ECO:0000256" key="1">
    <source>
        <dbReference type="SAM" id="Phobius"/>
    </source>
</evidence>
<reference evidence="2" key="1">
    <citation type="submission" date="2018-07" db="EMBL/GenBank/DDBJ databases">
        <title>Genome assembly of strain Ka43.</title>
        <authorList>
            <person name="Kukolya J."/>
            <person name="Nagy I."/>
            <person name="Horvath B."/>
            <person name="Toth A."/>
        </authorList>
    </citation>
    <scope>NUCLEOTIDE SEQUENCE</scope>
    <source>
        <strain evidence="2">KB43</strain>
    </source>
</reference>
<comment type="caution">
    <text evidence="2">The sequence shown here is derived from an EMBL/GenBank/DDBJ whole genome shotgun (WGS) entry which is preliminary data.</text>
</comment>
<dbReference type="RefSeq" id="WP_193907515.1">
    <property type="nucleotide sequence ID" value="NZ_PRDL01000001.1"/>
</dbReference>
<feature type="transmembrane region" description="Helical" evidence="1">
    <location>
        <begin position="85"/>
        <end position="105"/>
    </location>
</feature>
<keyword evidence="1" id="KW-0472">Membrane</keyword>
<evidence type="ECO:0000313" key="2">
    <source>
        <dbReference type="EMBL" id="MBE8716436.1"/>
    </source>
</evidence>